<reference evidence="3" key="2">
    <citation type="submission" date="2017-10" db="EMBL/GenBank/DDBJ databases">
        <title>Ladona fulva Genome sequencing and assembly.</title>
        <authorList>
            <person name="Murali S."/>
            <person name="Richards S."/>
            <person name="Bandaranaike D."/>
            <person name="Bellair M."/>
            <person name="Blankenburg K."/>
            <person name="Chao H."/>
            <person name="Dinh H."/>
            <person name="Doddapaneni H."/>
            <person name="Dugan-Rocha S."/>
            <person name="Elkadiri S."/>
            <person name="Gnanaolivu R."/>
            <person name="Hernandez B."/>
            <person name="Skinner E."/>
            <person name="Javaid M."/>
            <person name="Lee S."/>
            <person name="Li M."/>
            <person name="Ming W."/>
            <person name="Munidasa M."/>
            <person name="Muniz J."/>
            <person name="Nguyen L."/>
            <person name="Hughes D."/>
            <person name="Osuji N."/>
            <person name="Pu L.-L."/>
            <person name="Puazo M."/>
            <person name="Qu C."/>
            <person name="Quiroz J."/>
            <person name="Raj R."/>
            <person name="Weissenberger G."/>
            <person name="Xin Y."/>
            <person name="Zou X."/>
            <person name="Han Y."/>
            <person name="Worley K."/>
            <person name="Muzny D."/>
            <person name="Gibbs R."/>
        </authorList>
    </citation>
    <scope>NUCLEOTIDE SEQUENCE</scope>
    <source>
        <strain evidence="3">Sampled in the wild</strain>
    </source>
</reference>
<evidence type="ECO:0000313" key="3">
    <source>
        <dbReference type="EMBL" id="KAG8229543.1"/>
    </source>
</evidence>
<dbReference type="InterPro" id="IPR029526">
    <property type="entry name" value="PGBD"/>
</dbReference>
<feature type="compositionally biased region" description="Acidic residues" evidence="1">
    <location>
        <begin position="21"/>
        <end position="36"/>
    </location>
</feature>
<dbReference type="Pfam" id="PF13843">
    <property type="entry name" value="DDE_Tnp_1_7"/>
    <property type="match status" value="1"/>
</dbReference>
<dbReference type="PANTHER" id="PTHR46599:SF3">
    <property type="entry name" value="PIGGYBAC TRANSPOSABLE ELEMENT-DERIVED PROTEIN 4"/>
    <property type="match status" value="1"/>
</dbReference>
<dbReference type="EMBL" id="KZ308434">
    <property type="protein sequence ID" value="KAG8229543.1"/>
    <property type="molecule type" value="Genomic_DNA"/>
</dbReference>
<gene>
    <name evidence="3" type="ORF">J437_LFUL009017</name>
</gene>
<comment type="caution">
    <text evidence="3">The sequence shown here is derived from an EMBL/GenBank/DDBJ whole genome shotgun (WGS) entry which is preliminary data.</text>
</comment>
<evidence type="ECO:0000259" key="2">
    <source>
        <dbReference type="Pfam" id="PF13843"/>
    </source>
</evidence>
<evidence type="ECO:0000256" key="1">
    <source>
        <dbReference type="SAM" id="MobiDB-lite"/>
    </source>
</evidence>
<sequence>MSKDKPSLEDLILEILTRSDSEDEERETDSEEDDQTEPQPSTSGAITKRKFPPVDPNGSSGSDDTSDGEEVRVRRRKISSQDNNAPSEGDRLHKIRPVIDPLRTAFKNTLVPFQNLRIDESLLLFKGPLFFKQYNSSERNKFGIKIYVICDCETGYILDFIVYTGSNSDILDQNYAFGKSGDIVSTLINPYLENGHNLYVDNWYSAPALFCWLHDRATNACGTVDICILNSFYLYKLITGKKIPLENFHLTLIREMLETCRIEKIRIGCGRRIDEECPSRLTAKHFPVPVGEISMKVVVRRRAAFSKTGKRKESRFMGKGCDVGLCVTSCFENYHTKKL</sequence>
<dbReference type="OrthoDB" id="6146839at2759"/>
<name>A0A8K0KBT2_LADFU</name>
<feature type="region of interest" description="Disordered" evidence="1">
    <location>
        <begin position="1"/>
        <end position="92"/>
    </location>
</feature>
<accession>A0A8K0KBT2</accession>
<organism evidence="3 4">
    <name type="scientific">Ladona fulva</name>
    <name type="common">Scarce chaser dragonfly</name>
    <name type="synonym">Libellula fulva</name>
    <dbReference type="NCBI Taxonomy" id="123851"/>
    <lineage>
        <taxon>Eukaryota</taxon>
        <taxon>Metazoa</taxon>
        <taxon>Ecdysozoa</taxon>
        <taxon>Arthropoda</taxon>
        <taxon>Hexapoda</taxon>
        <taxon>Insecta</taxon>
        <taxon>Pterygota</taxon>
        <taxon>Palaeoptera</taxon>
        <taxon>Odonata</taxon>
        <taxon>Epiprocta</taxon>
        <taxon>Anisoptera</taxon>
        <taxon>Libelluloidea</taxon>
        <taxon>Libellulidae</taxon>
        <taxon>Ladona</taxon>
    </lineage>
</organism>
<dbReference type="AlphaFoldDB" id="A0A8K0KBT2"/>
<dbReference type="PANTHER" id="PTHR46599">
    <property type="entry name" value="PIGGYBAC TRANSPOSABLE ELEMENT-DERIVED PROTEIN 4"/>
    <property type="match status" value="1"/>
</dbReference>
<feature type="domain" description="PiggyBac transposable element-derived protein" evidence="2">
    <location>
        <begin position="81"/>
        <end position="225"/>
    </location>
</feature>
<dbReference type="Proteomes" id="UP000792457">
    <property type="component" value="Unassembled WGS sequence"/>
</dbReference>
<protein>
    <recommendedName>
        <fullName evidence="2">PiggyBac transposable element-derived protein domain-containing protein</fullName>
    </recommendedName>
</protein>
<evidence type="ECO:0000313" key="4">
    <source>
        <dbReference type="Proteomes" id="UP000792457"/>
    </source>
</evidence>
<proteinExistence type="predicted"/>
<keyword evidence="4" id="KW-1185">Reference proteome</keyword>
<reference evidence="3" key="1">
    <citation type="submission" date="2013-04" db="EMBL/GenBank/DDBJ databases">
        <authorList>
            <person name="Qu J."/>
            <person name="Murali S.C."/>
            <person name="Bandaranaike D."/>
            <person name="Bellair M."/>
            <person name="Blankenburg K."/>
            <person name="Chao H."/>
            <person name="Dinh H."/>
            <person name="Doddapaneni H."/>
            <person name="Downs B."/>
            <person name="Dugan-Rocha S."/>
            <person name="Elkadiri S."/>
            <person name="Gnanaolivu R.D."/>
            <person name="Hernandez B."/>
            <person name="Javaid M."/>
            <person name="Jayaseelan J.C."/>
            <person name="Lee S."/>
            <person name="Li M."/>
            <person name="Ming W."/>
            <person name="Munidasa M."/>
            <person name="Muniz J."/>
            <person name="Nguyen L."/>
            <person name="Ongeri F."/>
            <person name="Osuji N."/>
            <person name="Pu L.-L."/>
            <person name="Puazo M."/>
            <person name="Qu C."/>
            <person name="Quiroz J."/>
            <person name="Raj R."/>
            <person name="Weissenberger G."/>
            <person name="Xin Y."/>
            <person name="Zou X."/>
            <person name="Han Y."/>
            <person name="Richards S."/>
            <person name="Worley K."/>
            <person name="Muzny D."/>
            <person name="Gibbs R."/>
        </authorList>
    </citation>
    <scope>NUCLEOTIDE SEQUENCE</scope>
    <source>
        <strain evidence="3">Sampled in the wild</strain>
    </source>
</reference>